<feature type="disulfide bond" evidence="2">
    <location>
        <begin position="114"/>
        <end position="129"/>
    </location>
</feature>
<sequence length="131" mass="14726">MSSLKPFNLSKTRLTKKFCLKTIEPEKKPYCNNCTFLVEICMKLNYTSKPECVPVKDIADLTGCGGLCQINTQFCQILSQKYKVFQCSPRKTVLNCNNNQFNCGNMCISDEKSCDGKLDCSNGSDEENCAF</sequence>
<proteinExistence type="predicted"/>
<protein>
    <submittedName>
        <fullName evidence="3">Uncharacterized protein</fullName>
    </submittedName>
</protein>
<dbReference type="InterPro" id="IPR036055">
    <property type="entry name" value="LDL_receptor-like_sf"/>
</dbReference>
<dbReference type="CDD" id="cd00112">
    <property type="entry name" value="LDLa"/>
    <property type="match status" value="1"/>
</dbReference>
<accession>A0A9N9XAE0</accession>
<dbReference type="InterPro" id="IPR023415">
    <property type="entry name" value="LDLR_class-A_CS"/>
</dbReference>
<dbReference type="EMBL" id="OU898278">
    <property type="protein sequence ID" value="CAG9831359.1"/>
    <property type="molecule type" value="Genomic_DNA"/>
</dbReference>
<dbReference type="SMART" id="SM00192">
    <property type="entry name" value="LDLa"/>
    <property type="match status" value="1"/>
</dbReference>
<organism evidence="3 4">
    <name type="scientific">Diabrotica balteata</name>
    <name type="common">Banded cucumber beetle</name>
    <dbReference type="NCBI Taxonomy" id="107213"/>
    <lineage>
        <taxon>Eukaryota</taxon>
        <taxon>Metazoa</taxon>
        <taxon>Ecdysozoa</taxon>
        <taxon>Arthropoda</taxon>
        <taxon>Hexapoda</taxon>
        <taxon>Insecta</taxon>
        <taxon>Pterygota</taxon>
        <taxon>Neoptera</taxon>
        <taxon>Endopterygota</taxon>
        <taxon>Coleoptera</taxon>
        <taxon>Polyphaga</taxon>
        <taxon>Cucujiformia</taxon>
        <taxon>Chrysomeloidea</taxon>
        <taxon>Chrysomelidae</taxon>
        <taxon>Galerucinae</taxon>
        <taxon>Diabroticina</taxon>
        <taxon>Diabroticites</taxon>
        <taxon>Diabrotica</taxon>
    </lineage>
</organism>
<evidence type="ECO:0000256" key="1">
    <source>
        <dbReference type="ARBA" id="ARBA00023157"/>
    </source>
</evidence>
<dbReference type="PROSITE" id="PS01209">
    <property type="entry name" value="LDLRA_1"/>
    <property type="match status" value="1"/>
</dbReference>
<dbReference type="OrthoDB" id="9988974at2759"/>
<reference evidence="3" key="1">
    <citation type="submission" date="2022-01" db="EMBL/GenBank/DDBJ databases">
        <authorList>
            <person name="King R."/>
        </authorList>
    </citation>
    <scope>NUCLEOTIDE SEQUENCE</scope>
</reference>
<keyword evidence="4" id="KW-1185">Reference proteome</keyword>
<evidence type="ECO:0000313" key="4">
    <source>
        <dbReference type="Proteomes" id="UP001153709"/>
    </source>
</evidence>
<comment type="caution">
    <text evidence="2">Lacks conserved residue(s) required for the propagation of feature annotation.</text>
</comment>
<keyword evidence="1 2" id="KW-1015">Disulfide bond</keyword>
<dbReference type="Gene3D" id="4.10.400.10">
    <property type="entry name" value="Low-density Lipoprotein Receptor"/>
    <property type="match status" value="1"/>
</dbReference>
<name>A0A9N9XAE0_DIABA</name>
<dbReference type="InterPro" id="IPR002172">
    <property type="entry name" value="LDrepeatLR_classA_rpt"/>
</dbReference>
<dbReference type="SUPFAM" id="SSF57424">
    <property type="entry name" value="LDL receptor-like module"/>
    <property type="match status" value="1"/>
</dbReference>
<evidence type="ECO:0000256" key="2">
    <source>
        <dbReference type="PROSITE-ProRule" id="PRU00124"/>
    </source>
</evidence>
<dbReference type="PROSITE" id="PS50068">
    <property type="entry name" value="LDLRA_2"/>
    <property type="match status" value="1"/>
</dbReference>
<dbReference type="Proteomes" id="UP001153709">
    <property type="component" value="Chromosome 3"/>
</dbReference>
<evidence type="ECO:0000313" key="3">
    <source>
        <dbReference type="EMBL" id="CAG9831359.1"/>
    </source>
</evidence>
<dbReference type="Pfam" id="PF00057">
    <property type="entry name" value="Ldl_recept_a"/>
    <property type="match status" value="1"/>
</dbReference>
<gene>
    <name evidence="3" type="ORF">DIABBA_LOCUS4957</name>
</gene>
<dbReference type="AlphaFoldDB" id="A0A9N9XAE0"/>